<comment type="similarity">
    <text evidence="4">Belongs to the cytochrome P450 family.</text>
</comment>
<dbReference type="GO" id="GO:0016705">
    <property type="term" value="F:oxidoreductase activity, acting on paired donors, with incorporation or reduction of molecular oxygen"/>
    <property type="evidence" value="ECO:0007669"/>
    <property type="project" value="InterPro"/>
</dbReference>
<reference evidence="5" key="1">
    <citation type="submission" date="2021-06" db="EMBL/GenBank/DDBJ databases">
        <authorList>
            <person name="Kallberg Y."/>
            <person name="Tangrot J."/>
            <person name="Rosling A."/>
        </authorList>
    </citation>
    <scope>NUCLEOTIDE SEQUENCE</scope>
    <source>
        <strain evidence="5">FL966</strain>
    </source>
</reference>
<dbReference type="PROSITE" id="PS00086">
    <property type="entry name" value="CYTOCHROME_P450"/>
    <property type="match status" value="1"/>
</dbReference>
<dbReference type="GO" id="GO:0020037">
    <property type="term" value="F:heme binding"/>
    <property type="evidence" value="ECO:0007669"/>
    <property type="project" value="InterPro"/>
</dbReference>
<proteinExistence type="inferred from homology"/>
<dbReference type="SUPFAM" id="SSF48264">
    <property type="entry name" value="Cytochrome P450"/>
    <property type="match status" value="1"/>
</dbReference>
<name>A0A9N9PGS8_9GLOM</name>
<dbReference type="InterPro" id="IPR017972">
    <property type="entry name" value="Cyt_P450_CS"/>
</dbReference>
<dbReference type="AlphaFoldDB" id="A0A9N9PGS8"/>
<feature type="non-terminal residue" evidence="5">
    <location>
        <position position="462"/>
    </location>
</feature>
<keyword evidence="4" id="KW-0503">Monooxygenase</keyword>
<dbReference type="PRINTS" id="PR00463">
    <property type="entry name" value="EP450I"/>
</dbReference>
<evidence type="ECO:0000313" key="6">
    <source>
        <dbReference type="Proteomes" id="UP000789759"/>
    </source>
</evidence>
<keyword evidence="3 4" id="KW-0349">Heme</keyword>
<sequence length="462" mass="54361">MLLYKKYGDMFEVYYAGDRKIVLSRPDLIENINSTSTKTKYPHRFEDTEGLVEYGIGAGVGNNNDLNSWRFNRQFFTQAMFSSKFEILSVECINELWKEIESYWNEVNENKEIDLVEWMHRVTHEIIFKTTTGVKPNAVAAYYYTVFAPEKLKSLNKNEQEKWKYYEGLVQSIHTYMNGVGYFFVLNKFIRENVPFIRGKVKTLLKNKENLFNRVGKIVKERRIEIENTPLDQPLRHDFLTAHITTNTPRDINIINHNEKNISRPMTDSEIIDNIVEAITAGTESAANMVCFIVYYLEHNPEAKKRLRQEFDQVFGNDLTRPITYKDLDELNYCEAVIKEVNRHRPIAFIIGRVSNESDNIGGYEWPKGSVFHMHFASIMKNKNYWTDPEKFNPDRFYKVEESEDKYLLEKKKMKNTYEMFGGGVRMCPGRKLAMLELKCLITLIYRNWDIDLADINAPLNY</sequence>
<dbReference type="InterPro" id="IPR002401">
    <property type="entry name" value="Cyt_P450_E_grp-I"/>
</dbReference>
<dbReference type="Pfam" id="PF00067">
    <property type="entry name" value="p450"/>
    <property type="match status" value="1"/>
</dbReference>
<dbReference type="InterPro" id="IPR001128">
    <property type="entry name" value="Cyt_P450"/>
</dbReference>
<dbReference type="InterPro" id="IPR036396">
    <property type="entry name" value="Cyt_P450_sf"/>
</dbReference>
<dbReference type="Gene3D" id="1.10.630.10">
    <property type="entry name" value="Cytochrome P450"/>
    <property type="match status" value="1"/>
</dbReference>
<dbReference type="PRINTS" id="PR00385">
    <property type="entry name" value="P450"/>
</dbReference>
<dbReference type="PANTHER" id="PTHR24301">
    <property type="entry name" value="THROMBOXANE-A SYNTHASE"/>
    <property type="match status" value="1"/>
</dbReference>
<keyword evidence="1 3" id="KW-0479">Metal-binding</keyword>
<dbReference type="GO" id="GO:0004497">
    <property type="term" value="F:monooxygenase activity"/>
    <property type="evidence" value="ECO:0007669"/>
    <property type="project" value="UniProtKB-KW"/>
</dbReference>
<accession>A0A9N9PGS8</accession>
<keyword evidence="4" id="KW-0560">Oxidoreductase</keyword>
<evidence type="ECO:0000313" key="5">
    <source>
        <dbReference type="EMBL" id="CAG8825104.1"/>
    </source>
</evidence>
<comment type="caution">
    <text evidence="5">The sequence shown here is derived from an EMBL/GenBank/DDBJ whole genome shotgun (WGS) entry which is preliminary data.</text>
</comment>
<keyword evidence="6" id="KW-1185">Reference proteome</keyword>
<evidence type="ECO:0000256" key="3">
    <source>
        <dbReference type="PIRSR" id="PIRSR602401-1"/>
    </source>
</evidence>
<comment type="cofactor">
    <cofactor evidence="3">
        <name>heme</name>
        <dbReference type="ChEBI" id="CHEBI:30413"/>
    </cofactor>
</comment>
<gene>
    <name evidence="5" type="ORF">CPELLU_LOCUS20066</name>
</gene>
<evidence type="ECO:0000256" key="4">
    <source>
        <dbReference type="RuleBase" id="RU000461"/>
    </source>
</evidence>
<evidence type="ECO:0000256" key="1">
    <source>
        <dbReference type="ARBA" id="ARBA00022723"/>
    </source>
</evidence>
<dbReference type="OrthoDB" id="1470350at2759"/>
<keyword evidence="2 3" id="KW-0408">Iron</keyword>
<protein>
    <submittedName>
        <fullName evidence="5">24621_t:CDS:1</fullName>
    </submittedName>
</protein>
<evidence type="ECO:0000256" key="2">
    <source>
        <dbReference type="ARBA" id="ARBA00023004"/>
    </source>
</evidence>
<dbReference type="GO" id="GO:0005506">
    <property type="term" value="F:iron ion binding"/>
    <property type="evidence" value="ECO:0007669"/>
    <property type="project" value="InterPro"/>
</dbReference>
<dbReference type="EMBL" id="CAJVQA010055304">
    <property type="protein sequence ID" value="CAG8825104.1"/>
    <property type="molecule type" value="Genomic_DNA"/>
</dbReference>
<organism evidence="5 6">
    <name type="scientific">Cetraspora pellucida</name>
    <dbReference type="NCBI Taxonomy" id="1433469"/>
    <lineage>
        <taxon>Eukaryota</taxon>
        <taxon>Fungi</taxon>
        <taxon>Fungi incertae sedis</taxon>
        <taxon>Mucoromycota</taxon>
        <taxon>Glomeromycotina</taxon>
        <taxon>Glomeromycetes</taxon>
        <taxon>Diversisporales</taxon>
        <taxon>Gigasporaceae</taxon>
        <taxon>Cetraspora</taxon>
    </lineage>
</organism>
<dbReference type="Proteomes" id="UP000789759">
    <property type="component" value="Unassembled WGS sequence"/>
</dbReference>
<dbReference type="PANTHER" id="PTHR24301:SF2">
    <property type="entry name" value="THROMBOXANE-A SYNTHASE"/>
    <property type="match status" value="1"/>
</dbReference>
<feature type="binding site" description="axial binding residue" evidence="3">
    <location>
        <position position="428"/>
    </location>
    <ligand>
        <name>heme</name>
        <dbReference type="ChEBI" id="CHEBI:30413"/>
    </ligand>
    <ligandPart>
        <name>Fe</name>
        <dbReference type="ChEBI" id="CHEBI:18248"/>
    </ligandPart>
</feature>